<dbReference type="InterPro" id="IPR001876">
    <property type="entry name" value="Znf_RanBP2"/>
</dbReference>
<dbReference type="Gene3D" id="2.30.30.380">
    <property type="entry name" value="Zn-finger domain of Sec23/24"/>
    <property type="match status" value="1"/>
</dbReference>
<feature type="transmembrane region" description="Helical" evidence="10">
    <location>
        <begin position="14"/>
        <end position="31"/>
    </location>
</feature>
<sequence length="573" mass="65084">MASRVGTVNVQEELLVLVGFSLVAIVAVYYCRKKFKLNDVPLMPNEHVGHLRGLKRDALEDPSLEAKKWTCNICAFRNSTERPACALCCTNQMVHLLVVPEFATSDGVVSFDQLNNTQRSARLRNQWSRQLDDGRCCMVWKADLKTTGTDPFYVIGRPNENSKLRILSWKPRSAGQTVMGERVPFWWYDQLLQLQPLGFSLKYAWLISSIAASIQSYIKMKVFRTKLFDESVQLLSRIPRDQICSMTKISLLGEKGIDAGGVTREWYSLLTNAILEPERGLFVTNKADRSLFINPNSAKDHGSNHLQVYHAIGRLLGKAIVDGQVLPFQFSVPLFKALLGYPVSIEDIRYLDPVVYSSLVFVRDCTSDVAELALTFSATLDASTEVDLVPNGRAIEVTCANKAEYIERMVQYLLFDRVAPQLEKMVQGLYDVLPQELLMPFDYKELELVLCGFAEIDVDDWKRSTNVTEDLKEVAEWFWDMVEFDMTMAEREKLLQFTTGSSRVPLQGFKALTSYDGNLCPFHLQSIPYTRGAFPRVHSCFNRIDLPVYPNRTLLREGILVLLQINDAEFTMA</sequence>
<dbReference type="SMART" id="SM00119">
    <property type="entry name" value="HECTc"/>
    <property type="match status" value="1"/>
</dbReference>
<feature type="domain" description="HECT" evidence="11">
    <location>
        <begin position="248"/>
        <end position="573"/>
    </location>
</feature>
<dbReference type="EMBL" id="CAADRA010000437">
    <property type="protein sequence ID" value="VFT80128.1"/>
    <property type="molecule type" value="Genomic_DNA"/>
</dbReference>
<evidence type="ECO:0000256" key="7">
    <source>
        <dbReference type="ARBA" id="ARBA00022786"/>
    </source>
</evidence>
<gene>
    <name evidence="13" type="primary">Aste57867_2945</name>
    <name evidence="12" type="ORF">As57867_002937</name>
    <name evidence="13" type="ORF">ASTE57867_2945</name>
</gene>
<keyword evidence="5" id="KW-0479">Metal-binding</keyword>
<dbReference type="PROSITE" id="PS01358">
    <property type="entry name" value="ZF_RANBP2_1"/>
    <property type="match status" value="1"/>
</dbReference>
<dbReference type="Gene3D" id="3.90.1750.10">
    <property type="entry name" value="Hect, E3 ligase catalytic domains"/>
    <property type="match status" value="1"/>
</dbReference>
<reference evidence="12" key="2">
    <citation type="submission" date="2019-06" db="EMBL/GenBank/DDBJ databases">
        <title>Genomics analysis of Aphanomyces spp. identifies a new class of oomycete effector associated with host adaptation.</title>
        <authorList>
            <person name="Gaulin E."/>
        </authorList>
    </citation>
    <scope>NUCLEOTIDE SEQUENCE</scope>
    <source>
        <strain evidence="12">CBS 578.67</strain>
    </source>
</reference>
<protein>
    <recommendedName>
        <fullName evidence="3">HECT-type E3 ubiquitin transferase</fullName>
        <ecNumber evidence="3">2.3.2.26</ecNumber>
    </recommendedName>
</protein>
<dbReference type="OrthoDB" id="73984at2759"/>
<dbReference type="GO" id="GO:0016567">
    <property type="term" value="P:protein ubiquitination"/>
    <property type="evidence" value="ECO:0007669"/>
    <property type="project" value="TreeGrafter"/>
</dbReference>
<dbReference type="FunFam" id="3.30.2410.10:FF:000009">
    <property type="entry name" value="Probable E3 ubiquitin-protein ligase HECTD2"/>
    <property type="match status" value="1"/>
</dbReference>
<evidence type="ECO:0000256" key="1">
    <source>
        <dbReference type="ARBA" id="ARBA00000885"/>
    </source>
</evidence>
<dbReference type="InterPro" id="IPR035983">
    <property type="entry name" value="Hect_E3_ubiquitin_ligase"/>
</dbReference>
<keyword evidence="6" id="KW-0863">Zinc-finger</keyword>
<evidence type="ECO:0000259" key="11">
    <source>
        <dbReference type="PROSITE" id="PS50237"/>
    </source>
</evidence>
<keyword evidence="8" id="KW-0862">Zinc</keyword>
<dbReference type="GO" id="GO:0006511">
    <property type="term" value="P:ubiquitin-dependent protein catabolic process"/>
    <property type="evidence" value="ECO:0007669"/>
    <property type="project" value="TreeGrafter"/>
</dbReference>
<evidence type="ECO:0000256" key="2">
    <source>
        <dbReference type="ARBA" id="ARBA00004906"/>
    </source>
</evidence>
<dbReference type="GO" id="GO:0005737">
    <property type="term" value="C:cytoplasm"/>
    <property type="evidence" value="ECO:0007669"/>
    <property type="project" value="TreeGrafter"/>
</dbReference>
<feature type="active site" description="Glycyl thioester intermediate" evidence="9">
    <location>
        <position position="540"/>
    </location>
</feature>
<keyword evidence="10" id="KW-0812">Transmembrane</keyword>
<keyword evidence="7 9" id="KW-0833">Ubl conjugation pathway</keyword>
<name>A0A485KCF3_9STRA</name>
<dbReference type="EC" id="2.3.2.26" evidence="3"/>
<dbReference type="Gene3D" id="3.30.2160.10">
    <property type="entry name" value="Hect, E3 ligase catalytic domain"/>
    <property type="match status" value="1"/>
</dbReference>
<dbReference type="AlphaFoldDB" id="A0A485KCF3"/>
<dbReference type="PANTHER" id="PTHR11254">
    <property type="entry name" value="HECT DOMAIN UBIQUITIN-PROTEIN LIGASE"/>
    <property type="match status" value="1"/>
</dbReference>
<dbReference type="Proteomes" id="UP000332933">
    <property type="component" value="Unassembled WGS sequence"/>
</dbReference>
<evidence type="ECO:0000313" key="13">
    <source>
        <dbReference type="EMBL" id="VFT80128.1"/>
    </source>
</evidence>
<organism evidence="13 14">
    <name type="scientific">Aphanomyces stellatus</name>
    <dbReference type="NCBI Taxonomy" id="120398"/>
    <lineage>
        <taxon>Eukaryota</taxon>
        <taxon>Sar</taxon>
        <taxon>Stramenopiles</taxon>
        <taxon>Oomycota</taxon>
        <taxon>Saprolegniomycetes</taxon>
        <taxon>Saprolegniales</taxon>
        <taxon>Verrucalvaceae</taxon>
        <taxon>Aphanomyces</taxon>
    </lineage>
</organism>
<dbReference type="GO" id="GO:0061630">
    <property type="term" value="F:ubiquitin protein ligase activity"/>
    <property type="evidence" value="ECO:0007669"/>
    <property type="project" value="UniProtKB-EC"/>
</dbReference>
<evidence type="ECO:0000256" key="8">
    <source>
        <dbReference type="ARBA" id="ARBA00022833"/>
    </source>
</evidence>
<dbReference type="PROSITE" id="PS50237">
    <property type="entry name" value="HECT"/>
    <property type="match status" value="1"/>
</dbReference>
<dbReference type="InterPro" id="IPR000569">
    <property type="entry name" value="HECT_dom"/>
</dbReference>
<reference evidence="13 14" key="1">
    <citation type="submission" date="2019-03" db="EMBL/GenBank/DDBJ databases">
        <authorList>
            <person name="Gaulin E."/>
            <person name="Dumas B."/>
        </authorList>
    </citation>
    <scope>NUCLEOTIDE SEQUENCE [LARGE SCALE GENOMIC DNA]</scope>
    <source>
        <strain evidence="13">CBS 568.67</strain>
    </source>
</reference>
<keyword evidence="10" id="KW-0472">Membrane</keyword>
<evidence type="ECO:0000256" key="10">
    <source>
        <dbReference type="SAM" id="Phobius"/>
    </source>
</evidence>
<accession>A0A485KCF3</accession>
<evidence type="ECO:0000256" key="9">
    <source>
        <dbReference type="PROSITE-ProRule" id="PRU00104"/>
    </source>
</evidence>
<dbReference type="PANTHER" id="PTHR11254:SF440">
    <property type="entry name" value="E3 UBIQUITIN-PROTEIN LIGASE NEDD-4"/>
    <property type="match status" value="1"/>
</dbReference>
<dbReference type="Gene3D" id="3.30.2410.10">
    <property type="entry name" value="Hect, E3 ligase catalytic domain"/>
    <property type="match status" value="1"/>
</dbReference>
<dbReference type="InterPro" id="IPR050409">
    <property type="entry name" value="E3_ubiq-protein_ligase"/>
</dbReference>
<evidence type="ECO:0000313" key="12">
    <source>
        <dbReference type="EMBL" id="KAF0716257.1"/>
    </source>
</evidence>
<evidence type="ECO:0000313" key="14">
    <source>
        <dbReference type="Proteomes" id="UP000332933"/>
    </source>
</evidence>
<evidence type="ECO:0000256" key="3">
    <source>
        <dbReference type="ARBA" id="ARBA00012485"/>
    </source>
</evidence>
<comment type="pathway">
    <text evidence="2">Protein modification; protein ubiquitination.</text>
</comment>
<evidence type="ECO:0000256" key="5">
    <source>
        <dbReference type="ARBA" id="ARBA00022723"/>
    </source>
</evidence>
<keyword evidence="14" id="KW-1185">Reference proteome</keyword>
<evidence type="ECO:0000256" key="4">
    <source>
        <dbReference type="ARBA" id="ARBA00022679"/>
    </source>
</evidence>
<evidence type="ECO:0000256" key="6">
    <source>
        <dbReference type="ARBA" id="ARBA00022771"/>
    </source>
</evidence>
<dbReference type="EMBL" id="VJMH01000437">
    <property type="protein sequence ID" value="KAF0716257.1"/>
    <property type="molecule type" value="Genomic_DNA"/>
</dbReference>
<proteinExistence type="predicted"/>
<keyword evidence="4" id="KW-0808">Transferase</keyword>
<dbReference type="GO" id="GO:0008270">
    <property type="term" value="F:zinc ion binding"/>
    <property type="evidence" value="ECO:0007669"/>
    <property type="project" value="UniProtKB-KW"/>
</dbReference>
<comment type="catalytic activity">
    <reaction evidence="1">
        <text>S-ubiquitinyl-[E2 ubiquitin-conjugating enzyme]-L-cysteine + [acceptor protein]-L-lysine = [E2 ubiquitin-conjugating enzyme]-L-cysteine + N(6)-ubiquitinyl-[acceptor protein]-L-lysine.</text>
        <dbReference type="EC" id="2.3.2.26"/>
    </reaction>
</comment>
<dbReference type="Pfam" id="PF00632">
    <property type="entry name" value="HECT"/>
    <property type="match status" value="1"/>
</dbReference>
<dbReference type="SUPFAM" id="SSF56204">
    <property type="entry name" value="Hect, E3 ligase catalytic domain"/>
    <property type="match status" value="1"/>
</dbReference>
<dbReference type="CDD" id="cd00078">
    <property type="entry name" value="HECTc"/>
    <property type="match status" value="1"/>
</dbReference>
<keyword evidence="10" id="KW-1133">Transmembrane helix</keyword>